<accession>A0A4Y2TBD6</accession>
<protein>
    <submittedName>
        <fullName evidence="3">Uncharacterized protein</fullName>
    </submittedName>
</protein>
<proteinExistence type="predicted"/>
<dbReference type="Proteomes" id="UP000499080">
    <property type="component" value="Unassembled WGS sequence"/>
</dbReference>
<feature type="chain" id="PRO_5036129254" evidence="2">
    <location>
        <begin position="21"/>
        <end position="170"/>
    </location>
</feature>
<organism evidence="3 7">
    <name type="scientific">Araneus ventricosus</name>
    <name type="common">Orbweaver spider</name>
    <name type="synonym">Epeira ventricosa</name>
    <dbReference type="NCBI Taxonomy" id="182803"/>
    <lineage>
        <taxon>Eukaryota</taxon>
        <taxon>Metazoa</taxon>
        <taxon>Ecdysozoa</taxon>
        <taxon>Arthropoda</taxon>
        <taxon>Chelicerata</taxon>
        <taxon>Arachnida</taxon>
        <taxon>Araneae</taxon>
        <taxon>Araneomorphae</taxon>
        <taxon>Entelegynae</taxon>
        <taxon>Araneoidea</taxon>
        <taxon>Araneidae</taxon>
        <taxon>Araneus</taxon>
    </lineage>
</organism>
<gene>
    <name evidence="3" type="ORF">AVEN_240928_1</name>
    <name evidence="6" type="ORF">AVEN_259682_1</name>
    <name evidence="4" type="ORF">AVEN_28767_1</name>
    <name evidence="5" type="ORF">AVEN_4225_1</name>
</gene>
<dbReference type="EMBL" id="BGPR01026729">
    <property type="protein sequence ID" value="GBN96711.1"/>
    <property type="molecule type" value="Genomic_DNA"/>
</dbReference>
<evidence type="ECO:0000313" key="7">
    <source>
        <dbReference type="Proteomes" id="UP000499080"/>
    </source>
</evidence>
<evidence type="ECO:0000313" key="3">
    <source>
        <dbReference type="EMBL" id="GBN96709.1"/>
    </source>
</evidence>
<evidence type="ECO:0000256" key="1">
    <source>
        <dbReference type="SAM" id="MobiDB-lite"/>
    </source>
</evidence>
<evidence type="ECO:0000313" key="5">
    <source>
        <dbReference type="EMBL" id="GBN96999.1"/>
    </source>
</evidence>
<sequence>MKTKLCIASLLSFLVLYGDCNVLQTFNDEELTSCYFHVLCDLHETEAMYQILEESSGKVKVKFWEAMKEVYDILGDQSLEDFEMYRATLSILVSNKIAAVLLCKFATSLTRQDRKFTTRLVQVNANDEVTTRRACSRLAASNSLQTIAKTEYPDEPRIRTPENSFPNLSS</sequence>
<evidence type="ECO:0000256" key="2">
    <source>
        <dbReference type="SAM" id="SignalP"/>
    </source>
</evidence>
<comment type="caution">
    <text evidence="3">The sequence shown here is derived from an EMBL/GenBank/DDBJ whole genome shotgun (WGS) entry which is preliminary data.</text>
</comment>
<feature type="region of interest" description="Disordered" evidence="1">
    <location>
        <begin position="150"/>
        <end position="170"/>
    </location>
</feature>
<dbReference type="EMBL" id="BGPR01026909">
    <property type="protein sequence ID" value="GBN96999.1"/>
    <property type="molecule type" value="Genomic_DNA"/>
</dbReference>
<name>A0A4Y2TBD6_ARAVE</name>
<feature type="compositionally biased region" description="Polar residues" evidence="1">
    <location>
        <begin position="161"/>
        <end position="170"/>
    </location>
</feature>
<evidence type="ECO:0000313" key="6">
    <source>
        <dbReference type="EMBL" id="GBN97004.1"/>
    </source>
</evidence>
<evidence type="ECO:0000313" key="4">
    <source>
        <dbReference type="EMBL" id="GBN96711.1"/>
    </source>
</evidence>
<dbReference type="EMBL" id="BGPR01026911">
    <property type="protein sequence ID" value="GBN97004.1"/>
    <property type="molecule type" value="Genomic_DNA"/>
</dbReference>
<feature type="signal peptide" evidence="2">
    <location>
        <begin position="1"/>
        <end position="20"/>
    </location>
</feature>
<dbReference type="EMBL" id="BGPR01026728">
    <property type="protein sequence ID" value="GBN96709.1"/>
    <property type="molecule type" value="Genomic_DNA"/>
</dbReference>
<feature type="compositionally biased region" description="Basic and acidic residues" evidence="1">
    <location>
        <begin position="151"/>
        <end position="160"/>
    </location>
</feature>
<dbReference type="AlphaFoldDB" id="A0A4Y2TBD6"/>
<keyword evidence="7" id="KW-1185">Reference proteome</keyword>
<keyword evidence="2" id="KW-0732">Signal</keyword>
<reference evidence="3 7" key="1">
    <citation type="journal article" date="2019" name="Sci. Rep.">
        <title>Orb-weaving spider Araneus ventricosus genome elucidates the spidroin gene catalogue.</title>
        <authorList>
            <person name="Kono N."/>
            <person name="Nakamura H."/>
            <person name="Ohtoshi R."/>
            <person name="Moran D.A.P."/>
            <person name="Shinohara A."/>
            <person name="Yoshida Y."/>
            <person name="Fujiwara M."/>
            <person name="Mori M."/>
            <person name="Tomita M."/>
            <person name="Arakawa K."/>
        </authorList>
    </citation>
    <scope>NUCLEOTIDE SEQUENCE [LARGE SCALE GENOMIC DNA]</scope>
</reference>